<reference evidence="1" key="2">
    <citation type="submission" date="2016-06" db="EMBL/GenBank/DDBJ databases">
        <title>The genome of a short-lived fish provides insights into sex chromosome evolution and the genetic control of aging.</title>
        <authorList>
            <person name="Reichwald K."/>
            <person name="Felder M."/>
            <person name="Petzold A."/>
            <person name="Koch P."/>
            <person name="Groth M."/>
            <person name="Platzer M."/>
        </authorList>
    </citation>
    <scope>NUCLEOTIDE SEQUENCE</scope>
    <source>
        <tissue evidence="1">Brain</tissue>
    </source>
</reference>
<feature type="non-terminal residue" evidence="1">
    <location>
        <position position="1"/>
    </location>
</feature>
<dbReference type="AlphaFoldDB" id="A0A1A8GK49"/>
<proteinExistence type="predicted"/>
<gene>
    <name evidence="1" type="primary">Nfu_g_1_001367</name>
</gene>
<reference evidence="1" key="1">
    <citation type="submission" date="2016-05" db="EMBL/GenBank/DDBJ databases">
        <authorList>
            <person name="Lavstsen T."/>
            <person name="Jespersen J.S."/>
        </authorList>
    </citation>
    <scope>NUCLEOTIDE SEQUENCE</scope>
    <source>
        <tissue evidence="1">Brain</tissue>
    </source>
</reference>
<dbReference type="EMBL" id="HAEC01003301">
    <property type="protein sequence ID" value="SBQ71378.1"/>
    <property type="molecule type" value="Transcribed_RNA"/>
</dbReference>
<organism evidence="1">
    <name type="scientific">Nothobranchius korthausae</name>
    <dbReference type="NCBI Taxonomy" id="1143690"/>
    <lineage>
        <taxon>Eukaryota</taxon>
        <taxon>Metazoa</taxon>
        <taxon>Chordata</taxon>
        <taxon>Craniata</taxon>
        <taxon>Vertebrata</taxon>
        <taxon>Euteleostomi</taxon>
        <taxon>Actinopterygii</taxon>
        <taxon>Neopterygii</taxon>
        <taxon>Teleostei</taxon>
        <taxon>Neoteleostei</taxon>
        <taxon>Acanthomorphata</taxon>
        <taxon>Ovalentaria</taxon>
        <taxon>Atherinomorphae</taxon>
        <taxon>Cyprinodontiformes</taxon>
        <taxon>Nothobranchiidae</taxon>
        <taxon>Nothobranchius</taxon>
    </lineage>
</organism>
<name>A0A1A8GK49_9TELE</name>
<sequence>PLLAVRVHMCRERLCGSLLHVRRSLLLSDLHLAIKQRLHSQERKRHGVK</sequence>
<evidence type="ECO:0000313" key="1">
    <source>
        <dbReference type="EMBL" id="SBQ71378.1"/>
    </source>
</evidence>
<accession>A0A1A8GK49</accession>
<protein>
    <submittedName>
        <fullName evidence="1">Uncharacterized protein</fullName>
    </submittedName>
</protein>